<evidence type="ECO:0000313" key="6">
    <source>
        <dbReference type="EMBL" id="TJZ61487.1"/>
    </source>
</evidence>
<dbReference type="InterPro" id="IPR019109">
    <property type="entry name" value="MamF_MmsF"/>
</dbReference>
<dbReference type="Pfam" id="PF09685">
    <property type="entry name" value="MamF_MmsF"/>
    <property type="match status" value="1"/>
</dbReference>
<evidence type="ECO:0000256" key="4">
    <source>
        <dbReference type="ARBA" id="ARBA00023136"/>
    </source>
</evidence>
<proteinExistence type="predicted"/>
<gene>
    <name evidence="6" type="ORF">FAZ15_09865</name>
</gene>
<evidence type="ECO:0000313" key="7">
    <source>
        <dbReference type="Proteomes" id="UP000306808"/>
    </source>
</evidence>
<keyword evidence="7" id="KW-1185">Reference proteome</keyword>
<accession>A0A4U0P2G3</accession>
<feature type="transmembrane region" description="Helical" evidence="5">
    <location>
        <begin position="21"/>
        <end position="38"/>
    </location>
</feature>
<keyword evidence="4 5" id="KW-0472">Membrane</keyword>
<organism evidence="6 7">
    <name type="scientific">Sphingobacterium olei</name>
    <dbReference type="NCBI Taxonomy" id="2571155"/>
    <lineage>
        <taxon>Bacteria</taxon>
        <taxon>Pseudomonadati</taxon>
        <taxon>Bacteroidota</taxon>
        <taxon>Sphingobacteriia</taxon>
        <taxon>Sphingobacteriales</taxon>
        <taxon>Sphingobacteriaceae</taxon>
        <taxon>Sphingobacterium</taxon>
    </lineage>
</organism>
<reference evidence="6 7" key="1">
    <citation type="submission" date="2019-04" db="EMBL/GenBank/DDBJ databases">
        <title>Sphingobacterium olei sp. nov., isolated from oil-contaminated soil.</title>
        <authorList>
            <person name="Liu B."/>
        </authorList>
    </citation>
    <scope>NUCLEOTIDE SEQUENCE [LARGE SCALE GENOMIC DNA]</scope>
    <source>
        <strain evidence="6 7">HAL-9</strain>
    </source>
</reference>
<name>A0A4U0P2G3_9SPHI</name>
<sequence length="119" mass="13093">MKQEKSITKVATDSTIQEGRSTAIIAYITLIGLIIAFVQNDEKKNAFANYHIRQSLGLIFTGIALFIVGLIPLLGWLISILGTIAVIILWIMGLMNAVNGKQQPIPLLGNLYNKWLANI</sequence>
<comment type="subcellular location">
    <subcellularLocation>
        <location evidence="1">Membrane</location>
        <topology evidence="1">Multi-pass membrane protein</topology>
    </subcellularLocation>
</comment>
<keyword evidence="2 5" id="KW-0812">Transmembrane</keyword>
<dbReference type="Proteomes" id="UP000306808">
    <property type="component" value="Unassembled WGS sequence"/>
</dbReference>
<evidence type="ECO:0000256" key="3">
    <source>
        <dbReference type="ARBA" id="ARBA00022989"/>
    </source>
</evidence>
<keyword evidence="3 5" id="KW-1133">Transmembrane helix</keyword>
<evidence type="ECO:0008006" key="8">
    <source>
        <dbReference type="Google" id="ProtNLM"/>
    </source>
</evidence>
<dbReference type="OrthoDB" id="6400719at2"/>
<comment type="caution">
    <text evidence="6">The sequence shown here is derived from an EMBL/GenBank/DDBJ whole genome shotgun (WGS) entry which is preliminary data.</text>
</comment>
<protein>
    <recommendedName>
        <fullName evidence="8">DUF4870 domain-containing protein</fullName>
    </recommendedName>
</protein>
<evidence type="ECO:0000256" key="2">
    <source>
        <dbReference type="ARBA" id="ARBA00022692"/>
    </source>
</evidence>
<feature type="transmembrane region" description="Helical" evidence="5">
    <location>
        <begin position="58"/>
        <end position="91"/>
    </location>
</feature>
<dbReference type="AlphaFoldDB" id="A0A4U0P2G3"/>
<dbReference type="RefSeq" id="WP_136901134.1">
    <property type="nucleotide sequence ID" value="NZ_SUME01000003.1"/>
</dbReference>
<evidence type="ECO:0000256" key="5">
    <source>
        <dbReference type="SAM" id="Phobius"/>
    </source>
</evidence>
<dbReference type="EMBL" id="SUME01000003">
    <property type="protein sequence ID" value="TJZ61487.1"/>
    <property type="molecule type" value="Genomic_DNA"/>
</dbReference>
<evidence type="ECO:0000256" key="1">
    <source>
        <dbReference type="ARBA" id="ARBA00004141"/>
    </source>
</evidence>